<evidence type="ECO:0000313" key="4">
    <source>
        <dbReference type="EMBL" id="RXF72436.1"/>
    </source>
</evidence>
<name>A0A4Q0MHG6_9SPHI</name>
<keyword evidence="1" id="KW-0732">Signal</keyword>
<dbReference type="InterPro" id="IPR032181">
    <property type="entry name" value="DUF5013"/>
</dbReference>
<gene>
    <name evidence="4" type="ORF">EKH83_01560</name>
</gene>
<sequence>MKKKSSFLLIILVALSIYGCEDKNDAVLIQPPVSISITRGGQQLTVTKAADFSVLGQKEKIKIPLGISLSAVTLDSCEVKVSVNQEHTKQLLPSLTNGVLLPEGSYSLPAKVSIPGNHISAPLNLIVNFQAIESNAGKQLVVAITLENPSRHSLDTEKKSVNVVIDADKVIAASELGDVTSKYLKNTGYPFIAAAMAPGGRWGNLADWTANAAAKSHSGYGGFASDDGGVMNMECGWGSPYITNGKIYQTTTLPAGKYTFQVVEFSWKGTKDPAYIVVAEGTSLPDFNAIAGNSLGYAPFSNALAEFTLAERKEVTLGVCVNYIQNEQGFKIKRFKLVKTE</sequence>
<evidence type="ECO:0000259" key="2">
    <source>
        <dbReference type="Pfam" id="PF08522"/>
    </source>
</evidence>
<comment type="caution">
    <text evidence="4">The sequence shown here is derived from an EMBL/GenBank/DDBJ whole genome shotgun (WGS) entry which is preliminary data.</text>
</comment>
<evidence type="ECO:0000259" key="3">
    <source>
        <dbReference type="Pfam" id="PF16405"/>
    </source>
</evidence>
<feature type="signal peptide" evidence="1">
    <location>
        <begin position="1"/>
        <end position="19"/>
    </location>
</feature>
<accession>A0A4Q0MHG6</accession>
<feature type="domain" description="DUF5013" evidence="3">
    <location>
        <begin position="185"/>
        <end position="318"/>
    </location>
</feature>
<protein>
    <submittedName>
        <fullName evidence="4">DUF5013 domain-containing protein</fullName>
    </submittedName>
</protein>
<dbReference type="AlphaFoldDB" id="A0A4Q0MHG6"/>
<organism evidence="4 5">
    <name type="scientific">Arcticibacter tournemirensis</name>
    <dbReference type="NCBI Taxonomy" id="699437"/>
    <lineage>
        <taxon>Bacteria</taxon>
        <taxon>Pseudomonadati</taxon>
        <taxon>Bacteroidota</taxon>
        <taxon>Sphingobacteriia</taxon>
        <taxon>Sphingobacteriales</taxon>
        <taxon>Sphingobacteriaceae</taxon>
        <taxon>Arcticibacter</taxon>
    </lineage>
</organism>
<dbReference type="Proteomes" id="UP000290848">
    <property type="component" value="Unassembled WGS sequence"/>
</dbReference>
<dbReference type="PROSITE" id="PS51257">
    <property type="entry name" value="PROKAR_LIPOPROTEIN"/>
    <property type="match status" value="1"/>
</dbReference>
<dbReference type="Pfam" id="PF08522">
    <property type="entry name" value="BT_3987-like_N"/>
    <property type="match status" value="1"/>
</dbReference>
<proteinExistence type="predicted"/>
<dbReference type="EMBL" id="RXOC01000001">
    <property type="protein sequence ID" value="RXF72436.1"/>
    <property type="molecule type" value="Genomic_DNA"/>
</dbReference>
<evidence type="ECO:0000313" key="5">
    <source>
        <dbReference type="Proteomes" id="UP000290848"/>
    </source>
</evidence>
<dbReference type="Pfam" id="PF16405">
    <property type="entry name" value="DUF5013"/>
    <property type="match status" value="1"/>
</dbReference>
<reference evidence="4 5" key="1">
    <citation type="submission" date="2018-12" db="EMBL/GenBank/DDBJ databases">
        <title>The Draft Genome Sequence of the Soil Bacterium Pedobacter tournemirensis R1.</title>
        <authorList>
            <person name="He J."/>
        </authorList>
    </citation>
    <scope>NUCLEOTIDE SEQUENCE [LARGE SCALE GENOMIC DNA]</scope>
    <source>
        <strain evidence="4 5">R1</strain>
    </source>
</reference>
<dbReference type="RefSeq" id="WP_128767622.1">
    <property type="nucleotide sequence ID" value="NZ_RXOC01000001.1"/>
</dbReference>
<evidence type="ECO:0000256" key="1">
    <source>
        <dbReference type="SAM" id="SignalP"/>
    </source>
</evidence>
<feature type="domain" description="BT-3987-like N-terminal" evidence="2">
    <location>
        <begin position="45"/>
        <end position="150"/>
    </location>
</feature>
<feature type="chain" id="PRO_5020222099" evidence="1">
    <location>
        <begin position="20"/>
        <end position="341"/>
    </location>
</feature>
<dbReference type="InterPro" id="IPR013728">
    <property type="entry name" value="BT_3987-like_N"/>
</dbReference>